<protein>
    <submittedName>
        <fullName evidence="2">Uncharacterized protein</fullName>
    </submittedName>
</protein>
<comment type="caution">
    <text evidence="2">The sequence shown here is derived from an EMBL/GenBank/DDBJ whole genome shotgun (WGS) entry which is preliminary data.</text>
</comment>
<proteinExistence type="predicted"/>
<dbReference type="AlphaFoldDB" id="A0AAV4YDV6"/>
<accession>A0AAV4YDV6</accession>
<keyword evidence="3" id="KW-1185">Reference proteome</keyword>
<evidence type="ECO:0000313" key="3">
    <source>
        <dbReference type="Proteomes" id="UP001054945"/>
    </source>
</evidence>
<evidence type="ECO:0000313" key="2">
    <source>
        <dbReference type="EMBL" id="GIZ05397.1"/>
    </source>
</evidence>
<organism evidence="2 3">
    <name type="scientific">Caerostris extrusa</name>
    <name type="common">Bark spider</name>
    <name type="synonym">Caerostris bankana</name>
    <dbReference type="NCBI Taxonomy" id="172846"/>
    <lineage>
        <taxon>Eukaryota</taxon>
        <taxon>Metazoa</taxon>
        <taxon>Ecdysozoa</taxon>
        <taxon>Arthropoda</taxon>
        <taxon>Chelicerata</taxon>
        <taxon>Arachnida</taxon>
        <taxon>Araneae</taxon>
        <taxon>Araneomorphae</taxon>
        <taxon>Entelegynae</taxon>
        <taxon>Araneoidea</taxon>
        <taxon>Araneidae</taxon>
        <taxon>Caerostris</taxon>
    </lineage>
</organism>
<sequence>MGDREGNKIPPADQQVDGQPSKALVNFSKDCDISKSSLDATASGAAEATRPAVRGHVDKYATRTINVLQLNINGTPRKVAELSDILHTNIISRCLLAGDETYSELIITER</sequence>
<reference evidence="2 3" key="1">
    <citation type="submission" date="2021-06" db="EMBL/GenBank/DDBJ databases">
        <title>Caerostris extrusa draft genome.</title>
        <authorList>
            <person name="Kono N."/>
            <person name="Arakawa K."/>
        </authorList>
    </citation>
    <scope>NUCLEOTIDE SEQUENCE [LARGE SCALE GENOMIC DNA]</scope>
</reference>
<feature type="region of interest" description="Disordered" evidence="1">
    <location>
        <begin position="1"/>
        <end position="21"/>
    </location>
</feature>
<dbReference type="Proteomes" id="UP001054945">
    <property type="component" value="Unassembled WGS sequence"/>
</dbReference>
<evidence type="ECO:0000256" key="1">
    <source>
        <dbReference type="SAM" id="MobiDB-lite"/>
    </source>
</evidence>
<name>A0AAV4YDV6_CAEEX</name>
<gene>
    <name evidence="2" type="ORF">CEXT_717941</name>
</gene>
<dbReference type="EMBL" id="BPLR01019310">
    <property type="protein sequence ID" value="GIZ05397.1"/>
    <property type="molecule type" value="Genomic_DNA"/>
</dbReference>